<dbReference type="EMBL" id="JBHRWN010000002">
    <property type="protein sequence ID" value="MFC3477163.1"/>
    <property type="molecule type" value="Genomic_DNA"/>
</dbReference>
<dbReference type="Proteomes" id="UP001595660">
    <property type="component" value="Unassembled WGS sequence"/>
</dbReference>
<dbReference type="InterPro" id="IPR006016">
    <property type="entry name" value="UspA"/>
</dbReference>
<accession>A0ABD5NE43</accession>
<evidence type="ECO:0000313" key="3">
    <source>
        <dbReference type="Proteomes" id="UP001595660"/>
    </source>
</evidence>
<sequence>MGDLLSRVVLPVASEGDARATCRAALPHVAEAGGEVIAVHVIEKAGGGIDKAGVEQREEFADDVFAIVEDACADAGVPVETDLRFDTDVEDAIFDAARDHDATAVAFTPRGGSRWFDLLTGDHARDIVKQADIPVVVFPAEDDDE</sequence>
<proteinExistence type="predicted"/>
<dbReference type="Pfam" id="PF00582">
    <property type="entry name" value="Usp"/>
    <property type="match status" value="1"/>
</dbReference>
<keyword evidence="3" id="KW-1185">Reference proteome</keyword>
<reference evidence="2 3" key="1">
    <citation type="journal article" date="2019" name="Int. J. Syst. Evol. Microbiol.">
        <title>The Global Catalogue of Microorganisms (GCM) 10K type strain sequencing project: providing services to taxonomists for standard genome sequencing and annotation.</title>
        <authorList>
            <consortium name="The Broad Institute Genomics Platform"/>
            <consortium name="The Broad Institute Genome Sequencing Center for Infectious Disease"/>
            <person name="Wu L."/>
            <person name="Ma J."/>
        </authorList>
    </citation>
    <scope>NUCLEOTIDE SEQUENCE [LARGE SCALE GENOMIC DNA]</scope>
    <source>
        <strain evidence="2 3">CGMCC 1.12562</strain>
    </source>
</reference>
<dbReference type="InterPro" id="IPR014729">
    <property type="entry name" value="Rossmann-like_a/b/a_fold"/>
</dbReference>
<comment type="caution">
    <text evidence="2">The sequence shown here is derived from an EMBL/GenBank/DDBJ whole genome shotgun (WGS) entry which is preliminary data.</text>
</comment>
<dbReference type="Gene3D" id="3.40.50.620">
    <property type="entry name" value="HUPs"/>
    <property type="match status" value="1"/>
</dbReference>
<feature type="domain" description="UspA" evidence="1">
    <location>
        <begin position="7"/>
        <end position="139"/>
    </location>
</feature>
<evidence type="ECO:0000259" key="1">
    <source>
        <dbReference type="Pfam" id="PF00582"/>
    </source>
</evidence>
<dbReference type="RefSeq" id="WP_232571704.1">
    <property type="nucleotide sequence ID" value="NZ_CP089466.1"/>
</dbReference>
<protein>
    <submittedName>
        <fullName evidence="2">Universal stress protein</fullName>
    </submittedName>
</protein>
<organism evidence="2 3">
    <name type="scientific">Halobacterium litoreum</name>
    <dbReference type="NCBI Taxonomy" id="2039234"/>
    <lineage>
        <taxon>Archaea</taxon>
        <taxon>Methanobacteriati</taxon>
        <taxon>Methanobacteriota</taxon>
        <taxon>Stenosarchaea group</taxon>
        <taxon>Halobacteria</taxon>
        <taxon>Halobacteriales</taxon>
        <taxon>Halobacteriaceae</taxon>
        <taxon>Halobacterium</taxon>
    </lineage>
</organism>
<dbReference type="AlphaFoldDB" id="A0ABD5NE43"/>
<evidence type="ECO:0000313" key="2">
    <source>
        <dbReference type="EMBL" id="MFC3477163.1"/>
    </source>
</evidence>
<name>A0ABD5NE43_9EURY</name>
<dbReference type="GeneID" id="69116913"/>
<dbReference type="CDD" id="cd00293">
    <property type="entry name" value="USP-like"/>
    <property type="match status" value="1"/>
</dbReference>
<gene>
    <name evidence="2" type="ORF">ACFOKC_05440</name>
</gene>
<dbReference type="SUPFAM" id="SSF52402">
    <property type="entry name" value="Adenine nucleotide alpha hydrolases-like"/>
    <property type="match status" value="1"/>
</dbReference>